<dbReference type="RefSeq" id="XP_018290317.1">
    <property type="nucleotide sequence ID" value="XM_018429630.1"/>
</dbReference>
<evidence type="ECO:0000256" key="4">
    <source>
        <dbReference type="ARBA" id="ARBA00022827"/>
    </source>
</evidence>
<dbReference type="InterPro" id="IPR013786">
    <property type="entry name" value="AcylCoA_DH/ox_N"/>
</dbReference>
<dbReference type="AlphaFoldDB" id="A0A167MAE2"/>
<dbReference type="Pfam" id="PF02771">
    <property type="entry name" value="Acyl-CoA_dh_N"/>
    <property type="match status" value="1"/>
</dbReference>
<dbReference type="Gene3D" id="1.10.540.10">
    <property type="entry name" value="Acyl-CoA dehydrogenase/oxidase, N-terminal domain"/>
    <property type="match status" value="1"/>
</dbReference>
<evidence type="ECO:0000313" key="8">
    <source>
        <dbReference type="Proteomes" id="UP000077315"/>
    </source>
</evidence>
<dbReference type="GO" id="GO:0005737">
    <property type="term" value="C:cytoplasm"/>
    <property type="evidence" value="ECO:0007669"/>
    <property type="project" value="TreeGrafter"/>
</dbReference>
<dbReference type="InterPro" id="IPR036250">
    <property type="entry name" value="AcylCo_DH-like_C"/>
</dbReference>
<dbReference type="InterPro" id="IPR050741">
    <property type="entry name" value="Acyl-CoA_dehydrogenase"/>
</dbReference>
<dbReference type="InterPro" id="IPR006091">
    <property type="entry name" value="Acyl-CoA_Oxase/DH_mid-dom"/>
</dbReference>
<evidence type="ECO:0000256" key="5">
    <source>
        <dbReference type="ARBA" id="ARBA00023002"/>
    </source>
</evidence>
<name>A0A167MAE2_PHYB8</name>
<dbReference type="Pfam" id="PF00173">
    <property type="entry name" value="Cyt-b5"/>
    <property type="match status" value="1"/>
</dbReference>
<evidence type="ECO:0000256" key="1">
    <source>
        <dbReference type="ARBA" id="ARBA00001974"/>
    </source>
</evidence>
<dbReference type="PROSITE" id="PS00072">
    <property type="entry name" value="ACYL_COA_DH_1"/>
    <property type="match status" value="1"/>
</dbReference>
<dbReference type="SUPFAM" id="SSF47203">
    <property type="entry name" value="Acyl-CoA dehydrogenase C-terminal domain-like"/>
    <property type="match status" value="1"/>
</dbReference>
<evidence type="ECO:0000256" key="3">
    <source>
        <dbReference type="ARBA" id="ARBA00022630"/>
    </source>
</evidence>
<dbReference type="SMART" id="SM01117">
    <property type="entry name" value="Cyt-b5"/>
    <property type="match status" value="1"/>
</dbReference>
<dbReference type="Gene3D" id="2.40.110.10">
    <property type="entry name" value="Butyryl-CoA Dehydrogenase, subunit A, domain 2"/>
    <property type="match status" value="1"/>
</dbReference>
<feature type="domain" description="Cytochrome b5 heme-binding" evidence="6">
    <location>
        <begin position="2"/>
        <end position="81"/>
    </location>
</feature>
<dbReference type="Pfam" id="PF00441">
    <property type="entry name" value="Acyl-CoA_dh_1"/>
    <property type="match status" value="1"/>
</dbReference>
<evidence type="ECO:0000259" key="6">
    <source>
        <dbReference type="PROSITE" id="PS50255"/>
    </source>
</evidence>
<dbReference type="InterPro" id="IPR006089">
    <property type="entry name" value="Acyl-CoA_DH_CS"/>
</dbReference>
<proteinExistence type="inferred from homology"/>
<gene>
    <name evidence="7" type="ORF">PHYBLDRAFT_134195</name>
</gene>
<dbReference type="Gene3D" id="3.10.120.10">
    <property type="entry name" value="Cytochrome b5-like heme/steroid binding domain"/>
    <property type="match status" value="1"/>
</dbReference>
<dbReference type="InterPro" id="IPR001199">
    <property type="entry name" value="Cyt_B5-like_heme/steroid-bd"/>
</dbReference>
<sequence length="537" mass="59579">MSKFYTLEEVAKHTAANDCWVIIENKIYDVSGFLDDHPGISGGKKVLLKASGKDATKQFQSFHSPSVLQKFGPELLIGHVGTAEDAQLAIEEERSNEEESEEIERGPLTVGIPFGDMVPFGDPMWYQDWYSPFYNESHRKVRKEVRAFVEKEIMPFTHVWDEAKKIPAEVFGKVAKAGLLASCCGVVPPEFITFRLPGGIEPEKFDAFHRLIVMDELSRCGSGGVTWGLMGGLGIGLPPVIHFGSKYLQEKVVPGCMSGEKFICLAITEPSGGSDVAGLQTEAKDMGDHYLVNGEKKWITNGVFADYFTVACRTGEPGFGGISFLLLERGMPGITTRQMNCSGVWPSGTAYITFEDVKVPKANLIGQENKGFKYIMYNFNSERLGIVVQANRFARVCIEESLKYAHKRKTFGKLLVDHPVIRNKFAHMIRQVEATHAWLEILIYQSMHMPEEIQPIRLGGPIALCKAQSTQTFEYCAREAAQIFGGLAYTRGGQGEKVERLYREVRAFAIPGGSEEIMLDLGVRQAVKVGAFMGAKM</sequence>
<dbReference type="InterPro" id="IPR037069">
    <property type="entry name" value="AcylCoA_DH/ox_N_sf"/>
</dbReference>
<keyword evidence="8" id="KW-1185">Reference proteome</keyword>
<protein>
    <recommendedName>
        <fullName evidence="6">Cytochrome b5 heme-binding domain-containing protein</fullName>
    </recommendedName>
</protein>
<dbReference type="STRING" id="763407.A0A167MAE2"/>
<dbReference type="SUPFAM" id="SSF55856">
    <property type="entry name" value="Cytochrome b5-like heme/steroid binding domain"/>
    <property type="match status" value="1"/>
</dbReference>
<comment type="cofactor">
    <cofactor evidence="1">
        <name>FAD</name>
        <dbReference type="ChEBI" id="CHEBI:57692"/>
    </cofactor>
</comment>
<dbReference type="Proteomes" id="UP000077315">
    <property type="component" value="Unassembled WGS sequence"/>
</dbReference>
<keyword evidence="5" id="KW-0560">Oxidoreductase</keyword>
<accession>A0A167MAE2</accession>
<dbReference type="OrthoDB" id="10254877at2759"/>
<keyword evidence="4" id="KW-0274">FAD</keyword>
<dbReference type="InterPro" id="IPR046373">
    <property type="entry name" value="Acyl-CoA_Oxase/DH_mid-dom_sf"/>
</dbReference>
<dbReference type="PANTHER" id="PTHR48083:SF28">
    <property type="entry name" value="ACYL-COA DEHYDROGENASE FAMILY PROTEIN (AFU_ORTHOLOGUE AFUA_6G10880)-RELATED"/>
    <property type="match status" value="1"/>
</dbReference>
<keyword evidence="3" id="KW-0285">Flavoprotein</keyword>
<dbReference type="FunFam" id="2.40.110.10:FF:000002">
    <property type="entry name" value="Acyl-CoA dehydrogenase fadE12"/>
    <property type="match status" value="1"/>
</dbReference>
<dbReference type="SUPFAM" id="SSF56645">
    <property type="entry name" value="Acyl-CoA dehydrogenase NM domain-like"/>
    <property type="match status" value="1"/>
</dbReference>
<dbReference type="InParanoid" id="A0A167MAE2"/>
<dbReference type="Pfam" id="PF02770">
    <property type="entry name" value="Acyl-CoA_dh_M"/>
    <property type="match status" value="1"/>
</dbReference>
<evidence type="ECO:0000256" key="2">
    <source>
        <dbReference type="ARBA" id="ARBA00009347"/>
    </source>
</evidence>
<dbReference type="Gene3D" id="1.20.140.10">
    <property type="entry name" value="Butyryl-CoA Dehydrogenase, subunit A, domain 3"/>
    <property type="match status" value="1"/>
</dbReference>
<dbReference type="InterPro" id="IPR036400">
    <property type="entry name" value="Cyt_B5-like_heme/steroid_sf"/>
</dbReference>
<dbReference type="GeneID" id="28990536"/>
<dbReference type="EMBL" id="KV440983">
    <property type="protein sequence ID" value="OAD72277.1"/>
    <property type="molecule type" value="Genomic_DNA"/>
</dbReference>
<dbReference type="GO" id="GO:0003995">
    <property type="term" value="F:acyl-CoA dehydrogenase activity"/>
    <property type="evidence" value="ECO:0007669"/>
    <property type="project" value="InterPro"/>
</dbReference>
<dbReference type="GO" id="GO:0050660">
    <property type="term" value="F:flavin adenine dinucleotide binding"/>
    <property type="evidence" value="ECO:0007669"/>
    <property type="project" value="InterPro"/>
</dbReference>
<dbReference type="GO" id="GO:0033539">
    <property type="term" value="P:fatty acid beta-oxidation using acyl-CoA dehydrogenase"/>
    <property type="evidence" value="ECO:0007669"/>
    <property type="project" value="TreeGrafter"/>
</dbReference>
<reference evidence="8" key="1">
    <citation type="submission" date="2015-06" db="EMBL/GenBank/DDBJ databases">
        <title>Expansion of signal transduction pathways in fungi by whole-genome duplication.</title>
        <authorList>
            <consortium name="DOE Joint Genome Institute"/>
            <person name="Corrochano L.M."/>
            <person name="Kuo A."/>
            <person name="Marcet-Houben M."/>
            <person name="Polaino S."/>
            <person name="Salamov A."/>
            <person name="Villalobos J.M."/>
            <person name="Alvarez M.I."/>
            <person name="Avalos J."/>
            <person name="Benito E.P."/>
            <person name="Benoit I."/>
            <person name="Burger G."/>
            <person name="Camino L.P."/>
            <person name="Canovas D."/>
            <person name="Cerda-Olmedo E."/>
            <person name="Cheng J.-F."/>
            <person name="Dominguez A."/>
            <person name="Elias M."/>
            <person name="Eslava A.P."/>
            <person name="Glaser F."/>
            <person name="Grimwood J."/>
            <person name="Gutierrez G."/>
            <person name="Heitman J."/>
            <person name="Henrissat B."/>
            <person name="Iturriaga E.A."/>
            <person name="Lang B.F."/>
            <person name="Lavin J.L."/>
            <person name="Lee S."/>
            <person name="Li W."/>
            <person name="Lindquist E."/>
            <person name="Lopez-Garcia S."/>
            <person name="Luque E.M."/>
            <person name="Marcos A.T."/>
            <person name="Martin J."/>
            <person name="McCluskey K."/>
            <person name="Medina H.R."/>
            <person name="Miralles-Duran A."/>
            <person name="Miyazaki A."/>
            <person name="Munoz-Torres E."/>
            <person name="Oguiza J.A."/>
            <person name="Ohm R."/>
            <person name="Olmedo M."/>
            <person name="Orejas M."/>
            <person name="Ortiz-Castellanos L."/>
            <person name="Pisabarro A.G."/>
            <person name="Rodriguez-Romero J."/>
            <person name="Ruiz-Herrera J."/>
            <person name="Ruiz-Vazquez R."/>
            <person name="Sanz C."/>
            <person name="Schackwitz W."/>
            <person name="Schmutz J."/>
            <person name="Shahriari M."/>
            <person name="Shelest E."/>
            <person name="Silva-Franco F."/>
            <person name="Soanes D."/>
            <person name="Syed K."/>
            <person name="Tagua V.G."/>
            <person name="Talbot N.J."/>
            <person name="Thon M."/>
            <person name="De vries R.P."/>
            <person name="Wiebenga A."/>
            <person name="Yadav J.S."/>
            <person name="Braun E.L."/>
            <person name="Baker S."/>
            <person name="Garre V."/>
            <person name="Horwitz B."/>
            <person name="Torres-Martinez S."/>
            <person name="Idnurm A."/>
            <person name="Herrera-Estrella A."/>
            <person name="Gabaldon T."/>
            <person name="Grigoriev I.V."/>
        </authorList>
    </citation>
    <scope>NUCLEOTIDE SEQUENCE [LARGE SCALE GENOMIC DNA]</scope>
    <source>
        <strain evidence="8">NRRL 1555(-)</strain>
    </source>
</reference>
<dbReference type="InterPro" id="IPR009100">
    <property type="entry name" value="AcylCoA_DH/oxidase_NM_dom_sf"/>
</dbReference>
<comment type="similarity">
    <text evidence="2">Belongs to the acyl-CoA dehydrogenase family.</text>
</comment>
<dbReference type="VEuPathDB" id="FungiDB:PHYBLDRAFT_134195"/>
<dbReference type="PROSITE" id="PS50255">
    <property type="entry name" value="CYTOCHROME_B5_2"/>
    <property type="match status" value="1"/>
</dbReference>
<dbReference type="InterPro" id="IPR009075">
    <property type="entry name" value="AcylCo_DH/oxidase_C"/>
</dbReference>
<evidence type="ECO:0000313" key="7">
    <source>
        <dbReference type="EMBL" id="OAD72277.1"/>
    </source>
</evidence>
<dbReference type="PANTHER" id="PTHR48083">
    <property type="entry name" value="MEDIUM-CHAIN SPECIFIC ACYL-COA DEHYDROGENASE, MITOCHONDRIAL-RELATED"/>
    <property type="match status" value="1"/>
</dbReference>
<organism evidence="7 8">
    <name type="scientific">Phycomyces blakesleeanus (strain ATCC 8743b / DSM 1359 / FGSC 10004 / NBRC 33097 / NRRL 1555)</name>
    <dbReference type="NCBI Taxonomy" id="763407"/>
    <lineage>
        <taxon>Eukaryota</taxon>
        <taxon>Fungi</taxon>
        <taxon>Fungi incertae sedis</taxon>
        <taxon>Mucoromycota</taxon>
        <taxon>Mucoromycotina</taxon>
        <taxon>Mucoromycetes</taxon>
        <taxon>Mucorales</taxon>
        <taxon>Phycomycetaceae</taxon>
        <taxon>Phycomyces</taxon>
    </lineage>
</organism>